<dbReference type="InterPro" id="IPR036188">
    <property type="entry name" value="FAD/NAD-bd_sf"/>
</dbReference>
<dbReference type="PANTHER" id="PTHR22912:SF217">
    <property type="entry name" value="DIHYDROLIPOYL DEHYDROGENASE"/>
    <property type="match status" value="1"/>
</dbReference>
<dbReference type="InterPro" id="IPR050151">
    <property type="entry name" value="Class-I_Pyr_Nuc-Dis_Oxidored"/>
</dbReference>
<name>A0A3B0S753_9ZZZZ</name>
<comment type="cofactor">
    <cofactor evidence="1">
        <name>FAD</name>
        <dbReference type="ChEBI" id="CHEBI:57692"/>
    </cofactor>
</comment>
<dbReference type="GO" id="GO:0006103">
    <property type="term" value="P:2-oxoglutarate metabolic process"/>
    <property type="evidence" value="ECO:0007669"/>
    <property type="project" value="TreeGrafter"/>
</dbReference>
<dbReference type="PANTHER" id="PTHR22912">
    <property type="entry name" value="DISULFIDE OXIDOREDUCTASE"/>
    <property type="match status" value="1"/>
</dbReference>
<feature type="domain" description="FAD/NAD(P)-binding" evidence="9">
    <location>
        <begin position="7"/>
        <end position="118"/>
    </location>
</feature>
<dbReference type="InterPro" id="IPR023753">
    <property type="entry name" value="FAD/NAD-binding_dom"/>
</dbReference>
<dbReference type="GO" id="GO:0004148">
    <property type="term" value="F:dihydrolipoyl dehydrogenase (NADH) activity"/>
    <property type="evidence" value="ECO:0007669"/>
    <property type="project" value="UniProtKB-EC"/>
</dbReference>
<evidence type="ECO:0000256" key="6">
    <source>
        <dbReference type="ARBA" id="ARBA00023027"/>
    </source>
</evidence>
<evidence type="ECO:0000256" key="8">
    <source>
        <dbReference type="ARBA" id="ARBA00023284"/>
    </source>
</evidence>
<dbReference type="PRINTS" id="PR00411">
    <property type="entry name" value="PNDRDTASEI"/>
</dbReference>
<dbReference type="EC" id="1.8.1.4" evidence="10"/>
<dbReference type="EMBL" id="UOEH01000357">
    <property type="protein sequence ID" value="VAW02165.1"/>
    <property type="molecule type" value="Genomic_DNA"/>
</dbReference>
<keyword evidence="7" id="KW-1015">Disulfide bond</keyword>
<dbReference type="SUPFAM" id="SSF51905">
    <property type="entry name" value="FAD/NAD(P)-binding domain"/>
    <property type="match status" value="1"/>
</dbReference>
<keyword evidence="6" id="KW-0520">NAD</keyword>
<gene>
    <name evidence="10" type="ORF">MNBD_ALPHA05-2107</name>
</gene>
<keyword evidence="5 10" id="KW-0560">Oxidoreductase</keyword>
<evidence type="ECO:0000256" key="5">
    <source>
        <dbReference type="ARBA" id="ARBA00023002"/>
    </source>
</evidence>
<comment type="similarity">
    <text evidence="2">Belongs to the class-I pyridine nucleotide-disulfide oxidoreductase family.</text>
</comment>
<evidence type="ECO:0000256" key="7">
    <source>
        <dbReference type="ARBA" id="ARBA00023157"/>
    </source>
</evidence>
<accession>A0A3B0S753</accession>
<dbReference type="Pfam" id="PF07992">
    <property type="entry name" value="Pyr_redox_2"/>
    <property type="match status" value="1"/>
</dbReference>
<dbReference type="PROSITE" id="PS00076">
    <property type="entry name" value="PYRIDINE_REDOX_1"/>
    <property type="match status" value="1"/>
</dbReference>
<dbReference type="Gene3D" id="3.50.50.60">
    <property type="entry name" value="FAD/NAD(P)-binding domain"/>
    <property type="match status" value="1"/>
</dbReference>
<keyword evidence="3" id="KW-0285">Flavoprotein</keyword>
<dbReference type="InterPro" id="IPR012999">
    <property type="entry name" value="Pyr_OxRdtase_I_AS"/>
</dbReference>
<evidence type="ECO:0000259" key="9">
    <source>
        <dbReference type="Pfam" id="PF07992"/>
    </source>
</evidence>
<evidence type="ECO:0000313" key="10">
    <source>
        <dbReference type="EMBL" id="VAW02165.1"/>
    </source>
</evidence>
<dbReference type="AlphaFoldDB" id="A0A3B0S753"/>
<dbReference type="GO" id="GO:0050660">
    <property type="term" value="F:flavin adenine dinucleotide binding"/>
    <property type="evidence" value="ECO:0007669"/>
    <property type="project" value="TreeGrafter"/>
</dbReference>
<proteinExistence type="inferred from homology"/>
<feature type="non-terminal residue" evidence="10">
    <location>
        <position position="119"/>
    </location>
</feature>
<keyword evidence="8" id="KW-0676">Redox-active center</keyword>
<evidence type="ECO:0000256" key="1">
    <source>
        <dbReference type="ARBA" id="ARBA00001974"/>
    </source>
</evidence>
<evidence type="ECO:0000256" key="4">
    <source>
        <dbReference type="ARBA" id="ARBA00022827"/>
    </source>
</evidence>
<keyword evidence="4" id="KW-0274">FAD</keyword>
<sequence length="119" mass="12657">MAEHSCDLVIIGSGPGGYVAAIRAAQLGMKTAIVERDALGGVCLNWGCIPTKALLRTAEVYSNMKHAADFGLTAENIGFDIDAVVKRSRKVANKLSGGIGYLMKKHKVQVIEGTARLEK</sequence>
<evidence type="ECO:0000256" key="3">
    <source>
        <dbReference type="ARBA" id="ARBA00022630"/>
    </source>
</evidence>
<keyword evidence="10" id="KW-0670">Pyruvate</keyword>
<protein>
    <submittedName>
        <fullName evidence="10">Dihydrolipoamide dehydrogenase of pyruvate dehydrogenase complex</fullName>
        <ecNumber evidence="10">1.8.1.4</ecNumber>
    </submittedName>
</protein>
<reference evidence="10" key="1">
    <citation type="submission" date="2018-06" db="EMBL/GenBank/DDBJ databases">
        <authorList>
            <person name="Zhirakovskaya E."/>
        </authorList>
    </citation>
    <scope>NUCLEOTIDE SEQUENCE</scope>
</reference>
<evidence type="ECO:0000256" key="2">
    <source>
        <dbReference type="ARBA" id="ARBA00007532"/>
    </source>
</evidence>
<organism evidence="10">
    <name type="scientific">hydrothermal vent metagenome</name>
    <dbReference type="NCBI Taxonomy" id="652676"/>
    <lineage>
        <taxon>unclassified sequences</taxon>
        <taxon>metagenomes</taxon>
        <taxon>ecological metagenomes</taxon>
    </lineage>
</organism>